<gene>
    <name evidence="1" type="ORF">METZ01_LOCUS234451</name>
</gene>
<evidence type="ECO:0000313" key="1">
    <source>
        <dbReference type="EMBL" id="SVB81597.1"/>
    </source>
</evidence>
<organism evidence="1">
    <name type="scientific">marine metagenome</name>
    <dbReference type="NCBI Taxonomy" id="408172"/>
    <lineage>
        <taxon>unclassified sequences</taxon>
        <taxon>metagenomes</taxon>
        <taxon>ecological metagenomes</taxon>
    </lineage>
</organism>
<evidence type="ECO:0008006" key="2">
    <source>
        <dbReference type="Google" id="ProtNLM"/>
    </source>
</evidence>
<dbReference type="AlphaFoldDB" id="A0A382H3V5"/>
<reference evidence="1" key="1">
    <citation type="submission" date="2018-05" db="EMBL/GenBank/DDBJ databases">
        <authorList>
            <person name="Lanie J.A."/>
            <person name="Ng W.-L."/>
            <person name="Kazmierczak K.M."/>
            <person name="Andrzejewski T.M."/>
            <person name="Davidsen T.M."/>
            <person name="Wayne K.J."/>
            <person name="Tettelin H."/>
            <person name="Glass J.I."/>
            <person name="Rusch D."/>
            <person name="Podicherti R."/>
            <person name="Tsui H.-C.T."/>
            <person name="Winkler M.E."/>
        </authorList>
    </citation>
    <scope>NUCLEOTIDE SEQUENCE</scope>
</reference>
<accession>A0A382H3V5</accession>
<dbReference type="InterPro" id="IPR015919">
    <property type="entry name" value="Cadherin-like_sf"/>
</dbReference>
<proteinExistence type="predicted"/>
<dbReference type="InterPro" id="IPR013783">
    <property type="entry name" value="Ig-like_fold"/>
</dbReference>
<dbReference type="EMBL" id="UINC01058854">
    <property type="protein sequence ID" value="SVB81597.1"/>
    <property type="molecule type" value="Genomic_DNA"/>
</dbReference>
<feature type="non-terminal residue" evidence="1">
    <location>
        <position position="1"/>
    </location>
</feature>
<protein>
    <recommendedName>
        <fullName evidence="2">Cadherin domain-containing protein</fullName>
    </recommendedName>
</protein>
<name>A0A382H3V5_9ZZZZ</name>
<dbReference type="SUPFAM" id="SSF49313">
    <property type="entry name" value="Cadherin-like"/>
    <property type="match status" value="1"/>
</dbReference>
<dbReference type="GO" id="GO:0005509">
    <property type="term" value="F:calcium ion binding"/>
    <property type="evidence" value="ECO:0007669"/>
    <property type="project" value="InterPro"/>
</dbReference>
<dbReference type="Gene3D" id="2.60.40.10">
    <property type="entry name" value="Immunoglobulins"/>
    <property type="match status" value="1"/>
</dbReference>
<sequence length="479" mass="53424">NSTLLSGESTLALFDSESHFQAYYSTIVSADPYYLYADYPLIEYDHTLSFINLSGCYLSNTIVWSDNGYSIDFSNAESNVHYSIFTADDEDMENLQGLFNLDIDPFFCEDNTYNLAANSPAVGAGEDGVDIGAFGIGCDSLFFSPEIFLFYQNGDTLAANVQMFEDDTLYLNYLLLDQNLDESLELIWTNTTNVQISDDDPSDNIIEIIPAPDWNGVDTLNIIVSDGSLLDTATIYLEVVNVNDPPGMFSLLYPADGDTADISTTDSIMSFSWTKSHDIDQDTILYDFNLSLEFFNQTFGISQEMLGDTFVVIDMGQLLPLLEFFDSDGMTEMNWNVKAYDNEFSYQSPDNILNIIINVNNPPVIADIPNTSINEDSYLVIDLLPYVESDYEGYLSFSYFSDTSDVHIDPDGEYFGMIPSNNWNGTSIITVIVTNEYYLSDTTSFELTVLPINDAPVIEAIPDTSMDEDSVLSLELSAT</sequence>
<dbReference type="GO" id="GO:0016020">
    <property type="term" value="C:membrane"/>
    <property type="evidence" value="ECO:0007669"/>
    <property type="project" value="InterPro"/>
</dbReference>
<feature type="non-terminal residue" evidence="1">
    <location>
        <position position="479"/>
    </location>
</feature>